<dbReference type="SUPFAM" id="SSF46689">
    <property type="entry name" value="Homeodomain-like"/>
    <property type="match status" value="1"/>
</dbReference>
<evidence type="ECO:0000313" key="6">
    <source>
        <dbReference type="EMBL" id="GAA1981040.1"/>
    </source>
</evidence>
<dbReference type="PROSITE" id="PS50977">
    <property type="entry name" value="HTH_TETR_2"/>
    <property type="match status" value="1"/>
</dbReference>
<dbReference type="Gene3D" id="1.10.357.10">
    <property type="entry name" value="Tetracycline Repressor, domain 2"/>
    <property type="match status" value="1"/>
</dbReference>
<keyword evidence="1" id="KW-0805">Transcription regulation</keyword>
<evidence type="ECO:0000256" key="3">
    <source>
        <dbReference type="ARBA" id="ARBA00023163"/>
    </source>
</evidence>
<evidence type="ECO:0000256" key="2">
    <source>
        <dbReference type="ARBA" id="ARBA00023125"/>
    </source>
</evidence>
<dbReference type="InterPro" id="IPR050109">
    <property type="entry name" value="HTH-type_TetR-like_transc_reg"/>
</dbReference>
<name>A0ABN2S6B2_9MICO</name>
<evidence type="ECO:0000259" key="5">
    <source>
        <dbReference type="PROSITE" id="PS50977"/>
    </source>
</evidence>
<accession>A0ABN2S6B2</accession>
<proteinExistence type="predicted"/>
<protein>
    <submittedName>
        <fullName evidence="6">TetR/AcrR family transcriptional regulator</fullName>
    </submittedName>
</protein>
<gene>
    <name evidence="6" type="ORF">GCM10009777_13220</name>
</gene>
<feature type="DNA-binding region" description="H-T-H motif" evidence="4">
    <location>
        <begin position="35"/>
        <end position="54"/>
    </location>
</feature>
<keyword evidence="2 4" id="KW-0238">DNA-binding</keyword>
<reference evidence="6 7" key="1">
    <citation type="journal article" date="2019" name="Int. J. Syst. Evol. Microbiol.">
        <title>The Global Catalogue of Microorganisms (GCM) 10K type strain sequencing project: providing services to taxonomists for standard genome sequencing and annotation.</title>
        <authorList>
            <consortium name="The Broad Institute Genomics Platform"/>
            <consortium name="The Broad Institute Genome Sequencing Center for Infectious Disease"/>
            <person name="Wu L."/>
            <person name="Ma J."/>
        </authorList>
    </citation>
    <scope>NUCLEOTIDE SEQUENCE [LARGE SCALE GENOMIC DNA]</scope>
    <source>
        <strain evidence="6 7">JCM 14902</strain>
    </source>
</reference>
<keyword evidence="7" id="KW-1185">Reference proteome</keyword>
<dbReference type="InterPro" id="IPR011075">
    <property type="entry name" value="TetR_C"/>
</dbReference>
<dbReference type="EMBL" id="BAAAOH010000001">
    <property type="protein sequence ID" value="GAA1981040.1"/>
    <property type="molecule type" value="Genomic_DNA"/>
</dbReference>
<keyword evidence="3" id="KW-0804">Transcription</keyword>
<dbReference type="SUPFAM" id="SSF48498">
    <property type="entry name" value="Tetracyclin repressor-like, C-terminal domain"/>
    <property type="match status" value="1"/>
</dbReference>
<dbReference type="InterPro" id="IPR036271">
    <property type="entry name" value="Tet_transcr_reg_TetR-rel_C_sf"/>
</dbReference>
<comment type="caution">
    <text evidence="6">The sequence shown here is derived from an EMBL/GenBank/DDBJ whole genome shotgun (WGS) entry which is preliminary data.</text>
</comment>
<dbReference type="RefSeq" id="WP_344059708.1">
    <property type="nucleotide sequence ID" value="NZ_BAAAOH010000001.1"/>
</dbReference>
<dbReference type="PRINTS" id="PR00455">
    <property type="entry name" value="HTHTETR"/>
</dbReference>
<dbReference type="InterPro" id="IPR009057">
    <property type="entry name" value="Homeodomain-like_sf"/>
</dbReference>
<dbReference type="Pfam" id="PF16859">
    <property type="entry name" value="TetR_C_11"/>
    <property type="match status" value="1"/>
</dbReference>
<dbReference type="PANTHER" id="PTHR30055:SF148">
    <property type="entry name" value="TETR-FAMILY TRANSCRIPTIONAL REGULATOR"/>
    <property type="match status" value="1"/>
</dbReference>
<dbReference type="PANTHER" id="PTHR30055">
    <property type="entry name" value="HTH-TYPE TRANSCRIPTIONAL REGULATOR RUTR"/>
    <property type="match status" value="1"/>
</dbReference>
<dbReference type="Pfam" id="PF00440">
    <property type="entry name" value="TetR_N"/>
    <property type="match status" value="1"/>
</dbReference>
<evidence type="ECO:0000256" key="4">
    <source>
        <dbReference type="PROSITE-ProRule" id="PRU00335"/>
    </source>
</evidence>
<dbReference type="InterPro" id="IPR001647">
    <property type="entry name" value="HTH_TetR"/>
</dbReference>
<sequence>MNEHRAGPVRSAAAREAILAATAKMFQAQGYEQLTIEGIAKEAGVGKQTIYRWWKSRGALIAECLTDGRLFPVDLVAKNSGDVIADIEEWVSGVIGILVSHNGESLLRSLVAAAAEDADVGDHLTLGMGVEDRLSERMRIGIADGQLPPDAPVTELAQAIIGALVIQVLTRANEYEGPMRQLIRFILAPRFA</sequence>
<dbReference type="Proteomes" id="UP001500326">
    <property type="component" value="Unassembled WGS sequence"/>
</dbReference>
<evidence type="ECO:0000256" key="1">
    <source>
        <dbReference type="ARBA" id="ARBA00023015"/>
    </source>
</evidence>
<evidence type="ECO:0000313" key="7">
    <source>
        <dbReference type="Proteomes" id="UP001500326"/>
    </source>
</evidence>
<feature type="domain" description="HTH tetR-type" evidence="5">
    <location>
        <begin position="12"/>
        <end position="72"/>
    </location>
</feature>
<organism evidence="6 7">
    <name type="scientific">Microbacterium pumilum</name>
    <dbReference type="NCBI Taxonomy" id="344165"/>
    <lineage>
        <taxon>Bacteria</taxon>
        <taxon>Bacillati</taxon>
        <taxon>Actinomycetota</taxon>
        <taxon>Actinomycetes</taxon>
        <taxon>Micrococcales</taxon>
        <taxon>Microbacteriaceae</taxon>
        <taxon>Microbacterium</taxon>
    </lineage>
</organism>